<keyword evidence="8" id="KW-0238">DNA-binding</keyword>
<dbReference type="InterPro" id="IPR036638">
    <property type="entry name" value="HLH_DNA-bd_sf"/>
</dbReference>
<name>A0AAV8ENH4_9POAL</name>
<protein>
    <submittedName>
        <fullName evidence="8">Basic helix-loop-helix (BHLH) DNA-binding superfamily protein</fullName>
    </submittedName>
</protein>
<dbReference type="AlphaFoldDB" id="A0AAV8ENH4"/>
<evidence type="ECO:0000313" key="8">
    <source>
        <dbReference type="EMBL" id="KAJ4781101.1"/>
    </source>
</evidence>
<dbReference type="GO" id="GO:0005634">
    <property type="term" value="C:nucleus"/>
    <property type="evidence" value="ECO:0007669"/>
    <property type="project" value="UniProtKB-SubCell"/>
</dbReference>
<dbReference type="SMART" id="SM00353">
    <property type="entry name" value="HLH"/>
    <property type="match status" value="1"/>
</dbReference>
<comment type="caution">
    <text evidence="8">The sequence shown here is derived from an EMBL/GenBank/DDBJ whole genome shotgun (WGS) entry which is preliminary data.</text>
</comment>
<gene>
    <name evidence="8" type="ORF">LUZ62_065358</name>
</gene>
<dbReference type="GO" id="GO:0046983">
    <property type="term" value="F:protein dimerization activity"/>
    <property type="evidence" value="ECO:0007669"/>
    <property type="project" value="InterPro"/>
</dbReference>
<dbReference type="Proteomes" id="UP001140206">
    <property type="component" value="Chromosome 3"/>
</dbReference>
<dbReference type="SUPFAM" id="SSF47459">
    <property type="entry name" value="HLH, helix-loop-helix DNA-binding domain"/>
    <property type="match status" value="1"/>
</dbReference>
<feature type="domain" description="ACT" evidence="7">
    <location>
        <begin position="231"/>
        <end position="305"/>
    </location>
</feature>
<keyword evidence="9" id="KW-1185">Reference proteome</keyword>
<dbReference type="PROSITE" id="PS50888">
    <property type="entry name" value="BHLH"/>
    <property type="match status" value="1"/>
</dbReference>
<evidence type="ECO:0000259" key="6">
    <source>
        <dbReference type="PROSITE" id="PS50888"/>
    </source>
</evidence>
<dbReference type="GO" id="GO:0003677">
    <property type="term" value="F:DNA binding"/>
    <property type="evidence" value="ECO:0007669"/>
    <property type="project" value="UniProtKB-KW"/>
</dbReference>
<evidence type="ECO:0000256" key="1">
    <source>
        <dbReference type="ARBA" id="ARBA00004123"/>
    </source>
</evidence>
<feature type="domain" description="BHLH" evidence="6">
    <location>
        <begin position="124"/>
        <end position="173"/>
    </location>
</feature>
<dbReference type="Gene3D" id="4.10.280.10">
    <property type="entry name" value="Helix-loop-helix DNA-binding domain"/>
    <property type="match status" value="1"/>
</dbReference>
<evidence type="ECO:0000259" key="7">
    <source>
        <dbReference type="PROSITE" id="PS51671"/>
    </source>
</evidence>
<evidence type="ECO:0000256" key="4">
    <source>
        <dbReference type="ARBA" id="ARBA00023163"/>
    </source>
</evidence>
<dbReference type="InterPro" id="IPR002912">
    <property type="entry name" value="ACT_dom"/>
</dbReference>
<comment type="similarity">
    <text evidence="2">Belongs to the bHLH protein family.</text>
</comment>
<dbReference type="InterPro" id="IPR054502">
    <property type="entry name" value="bHLH-TF_ACT-like_plant"/>
</dbReference>
<keyword evidence="4" id="KW-0804">Transcription</keyword>
<comment type="subcellular location">
    <subcellularLocation>
        <location evidence="1">Nucleus</location>
    </subcellularLocation>
</comment>
<accession>A0AAV8ENH4</accession>
<reference evidence="8" key="1">
    <citation type="submission" date="2022-08" db="EMBL/GenBank/DDBJ databases">
        <authorList>
            <person name="Marques A."/>
        </authorList>
    </citation>
    <scope>NUCLEOTIDE SEQUENCE</scope>
    <source>
        <strain evidence="8">RhyPub2mFocal</strain>
        <tissue evidence="8">Leaves</tissue>
    </source>
</reference>
<evidence type="ECO:0000256" key="5">
    <source>
        <dbReference type="ARBA" id="ARBA00023242"/>
    </source>
</evidence>
<dbReference type="PANTHER" id="PTHR45959:SF2">
    <property type="entry name" value="BHLH TRANSCRIPTION FACTOR"/>
    <property type="match status" value="1"/>
</dbReference>
<dbReference type="InterPro" id="IPR011598">
    <property type="entry name" value="bHLH_dom"/>
</dbReference>
<dbReference type="Pfam" id="PF22754">
    <property type="entry name" value="bHLH-TF_ACT-like_plant"/>
    <property type="match status" value="1"/>
</dbReference>
<dbReference type="Pfam" id="PF00010">
    <property type="entry name" value="HLH"/>
    <property type="match status" value="1"/>
</dbReference>
<dbReference type="EMBL" id="JAMFTS010000003">
    <property type="protein sequence ID" value="KAJ4781101.1"/>
    <property type="molecule type" value="Genomic_DNA"/>
</dbReference>
<sequence length="305" mass="34408">MDRKEKNKLEWALNSSEQIRTPFANKATFQESHSRDCCTSFPNIIPPLRNESNNRDQFSFLQRTVEEQAQNHNWNSQNSKPTELNFGRTADLNLMSCDPKERYKAFGMNRQQGLKIMNKGLAPLQGPDHIIAERKRREKLNQRFIELSSVIPSLKKIDKASILVDAAKYIKELQEKVRKLEAQKPKPIKAVVLVKNSCVPSEDGGLGCSSSSTGPKSLPEIEVRLLDRKILISIHCESFKGLLVKVLSDLEELNVTVTQANFMPFSSSTSFITLTAQIEEGSNITAVGVMRKLSSALHQLKRRNS</sequence>
<organism evidence="8 9">
    <name type="scientific">Rhynchospora pubera</name>
    <dbReference type="NCBI Taxonomy" id="906938"/>
    <lineage>
        <taxon>Eukaryota</taxon>
        <taxon>Viridiplantae</taxon>
        <taxon>Streptophyta</taxon>
        <taxon>Embryophyta</taxon>
        <taxon>Tracheophyta</taxon>
        <taxon>Spermatophyta</taxon>
        <taxon>Magnoliopsida</taxon>
        <taxon>Liliopsida</taxon>
        <taxon>Poales</taxon>
        <taxon>Cyperaceae</taxon>
        <taxon>Cyperoideae</taxon>
        <taxon>Rhynchosporeae</taxon>
        <taxon>Rhynchospora</taxon>
    </lineage>
</organism>
<dbReference type="PANTHER" id="PTHR45959">
    <property type="entry name" value="BHLH TRANSCRIPTION FACTOR"/>
    <property type="match status" value="1"/>
</dbReference>
<evidence type="ECO:0000256" key="2">
    <source>
        <dbReference type="ARBA" id="ARBA00005510"/>
    </source>
</evidence>
<dbReference type="InterPro" id="IPR052610">
    <property type="entry name" value="bHLH_transcription_regulator"/>
</dbReference>
<keyword evidence="3" id="KW-0805">Transcription regulation</keyword>
<dbReference type="PROSITE" id="PS51671">
    <property type="entry name" value="ACT"/>
    <property type="match status" value="1"/>
</dbReference>
<proteinExistence type="inferred from homology"/>
<keyword evidence="5" id="KW-0539">Nucleus</keyword>
<evidence type="ECO:0000256" key="3">
    <source>
        <dbReference type="ARBA" id="ARBA00023015"/>
    </source>
</evidence>
<evidence type="ECO:0000313" key="9">
    <source>
        <dbReference type="Proteomes" id="UP001140206"/>
    </source>
</evidence>